<dbReference type="EMBL" id="JADCLJ010000016">
    <property type="protein sequence ID" value="MBE4907726.1"/>
    <property type="molecule type" value="Genomic_DNA"/>
</dbReference>
<gene>
    <name evidence="1" type="ORF">IMZ08_06620</name>
</gene>
<keyword evidence="2" id="KW-1185">Reference proteome</keyword>
<proteinExistence type="predicted"/>
<comment type="caution">
    <text evidence="1">The sequence shown here is derived from an EMBL/GenBank/DDBJ whole genome shotgun (WGS) entry which is preliminary data.</text>
</comment>
<sequence length="150" mass="16971">MLVNQPLVAGRPIKVKLTTEIRQANQKENVTIEAKGQYYIKDEATFLRFIENNDTGNVNTIIKIADGEVLILRSGAVKMRQVFTKGKKAIGSYESPHGVFELLTDTNNIEYTPSKHSLKGKLFLAYKLQMQGDQVGRYAMTITYEEEKAR</sequence>
<reference evidence="1 2" key="1">
    <citation type="submission" date="2020-10" db="EMBL/GenBank/DDBJ databases">
        <title>Bacillus sp. HD4P25, an endophyte from a halophyte.</title>
        <authorList>
            <person name="Sun J.-Q."/>
        </authorList>
    </citation>
    <scope>NUCLEOTIDE SEQUENCE [LARGE SCALE GENOMIC DNA]</scope>
    <source>
        <strain evidence="1 2">YIM 93174</strain>
    </source>
</reference>
<evidence type="ECO:0000313" key="2">
    <source>
        <dbReference type="Proteomes" id="UP001516662"/>
    </source>
</evidence>
<dbReference type="InterPro" id="IPR015231">
    <property type="entry name" value="DUF1934"/>
</dbReference>
<dbReference type="Pfam" id="PF09148">
    <property type="entry name" value="DUF1934"/>
    <property type="match status" value="1"/>
</dbReference>
<accession>A0ABR9QH03</accession>
<organism evidence="1 2">
    <name type="scientific">Litchfieldia luteola</name>
    <dbReference type="NCBI Taxonomy" id="682179"/>
    <lineage>
        <taxon>Bacteria</taxon>
        <taxon>Bacillati</taxon>
        <taxon>Bacillota</taxon>
        <taxon>Bacilli</taxon>
        <taxon>Bacillales</taxon>
        <taxon>Bacillaceae</taxon>
        <taxon>Litchfieldia</taxon>
    </lineage>
</organism>
<name>A0ABR9QH03_9BACI</name>
<dbReference type="SUPFAM" id="SSF50814">
    <property type="entry name" value="Lipocalins"/>
    <property type="match status" value="1"/>
</dbReference>
<dbReference type="Proteomes" id="UP001516662">
    <property type="component" value="Unassembled WGS sequence"/>
</dbReference>
<dbReference type="InterPro" id="IPR012674">
    <property type="entry name" value="Calycin"/>
</dbReference>
<evidence type="ECO:0000313" key="1">
    <source>
        <dbReference type="EMBL" id="MBE4907726.1"/>
    </source>
</evidence>
<protein>
    <submittedName>
        <fullName evidence="1">DUF1934 domain-containing protein</fullName>
    </submittedName>
</protein>
<dbReference type="Gene3D" id="2.40.128.20">
    <property type="match status" value="1"/>
</dbReference>